<dbReference type="InterPro" id="IPR031459">
    <property type="entry name" value="Coa2"/>
</dbReference>
<accession>A0A9W8GIG1</accession>
<dbReference type="AlphaFoldDB" id="A0A9W8GIG1"/>
<evidence type="ECO:0000313" key="3">
    <source>
        <dbReference type="Proteomes" id="UP001151516"/>
    </source>
</evidence>
<comment type="caution">
    <text evidence="2">The sequence shown here is derived from an EMBL/GenBank/DDBJ whole genome shotgun (WGS) entry which is preliminary data.</text>
</comment>
<gene>
    <name evidence="2" type="ORF">IWW39_002914</name>
</gene>
<proteinExistence type="predicted"/>
<evidence type="ECO:0000256" key="1">
    <source>
        <dbReference type="SAM" id="MobiDB-lite"/>
    </source>
</evidence>
<dbReference type="Pfam" id="PF17051">
    <property type="entry name" value="COA2"/>
    <property type="match status" value="1"/>
</dbReference>
<dbReference type="EMBL" id="JANBTX010000072">
    <property type="protein sequence ID" value="KAJ2687442.1"/>
    <property type="molecule type" value="Genomic_DNA"/>
</dbReference>
<protein>
    <submittedName>
        <fullName evidence="2">Uncharacterized protein</fullName>
    </submittedName>
</protein>
<dbReference type="GO" id="GO:0033617">
    <property type="term" value="P:mitochondrial respiratory chain complex IV assembly"/>
    <property type="evidence" value="ECO:0007669"/>
    <property type="project" value="InterPro"/>
</dbReference>
<organism evidence="2 3">
    <name type="scientific">Coemansia spiralis</name>
    <dbReference type="NCBI Taxonomy" id="417178"/>
    <lineage>
        <taxon>Eukaryota</taxon>
        <taxon>Fungi</taxon>
        <taxon>Fungi incertae sedis</taxon>
        <taxon>Zoopagomycota</taxon>
        <taxon>Kickxellomycotina</taxon>
        <taxon>Kickxellomycetes</taxon>
        <taxon>Kickxellales</taxon>
        <taxon>Kickxellaceae</taxon>
        <taxon>Coemansia</taxon>
    </lineage>
</organism>
<sequence>MRFRTLTGVQRHRVTNLLFAAGVASAIATVTGSSLLGCPAVNRDSRLDGEQIDDNDASEQRRIRQPTPAALQGMEEQRFVGGKMEPVPSTSKDRAVGGSTN</sequence>
<reference evidence="2" key="1">
    <citation type="submission" date="2022-07" db="EMBL/GenBank/DDBJ databases">
        <title>Phylogenomic reconstructions and comparative analyses of Kickxellomycotina fungi.</title>
        <authorList>
            <person name="Reynolds N.K."/>
            <person name="Stajich J.E."/>
            <person name="Barry K."/>
            <person name="Grigoriev I.V."/>
            <person name="Crous P."/>
            <person name="Smith M.E."/>
        </authorList>
    </citation>
    <scope>NUCLEOTIDE SEQUENCE</scope>
    <source>
        <strain evidence="2">CBS 109367</strain>
    </source>
</reference>
<dbReference type="Proteomes" id="UP001151516">
    <property type="component" value="Unassembled WGS sequence"/>
</dbReference>
<dbReference type="GO" id="GO:0005739">
    <property type="term" value="C:mitochondrion"/>
    <property type="evidence" value="ECO:0007669"/>
    <property type="project" value="GOC"/>
</dbReference>
<name>A0A9W8GIG1_9FUNG</name>
<evidence type="ECO:0000313" key="2">
    <source>
        <dbReference type="EMBL" id="KAJ2687442.1"/>
    </source>
</evidence>
<dbReference type="OrthoDB" id="5530996at2759"/>
<keyword evidence="3" id="KW-1185">Reference proteome</keyword>
<feature type="region of interest" description="Disordered" evidence="1">
    <location>
        <begin position="45"/>
        <end position="101"/>
    </location>
</feature>